<evidence type="ECO:0000313" key="1">
    <source>
        <dbReference type="EMBL" id="ACE05070.1"/>
    </source>
</evidence>
<dbReference type="HOGENOM" id="CLU_184329_0_0_10"/>
<dbReference type="AlphaFoldDB" id="B3ENI1"/>
<gene>
    <name evidence="1" type="ordered locus">Cphamn1_2165</name>
</gene>
<reference evidence="1" key="1">
    <citation type="submission" date="2008-06" db="EMBL/GenBank/DDBJ databases">
        <title>Complete sequence of Chlorobium phaeobacteroides BS1.</title>
        <authorList>
            <consortium name="US DOE Joint Genome Institute"/>
            <person name="Lucas S."/>
            <person name="Copeland A."/>
            <person name="Lapidus A."/>
            <person name="Glavina del Rio T."/>
            <person name="Dalin E."/>
            <person name="Tice H."/>
            <person name="Bruce D."/>
            <person name="Goodwin L."/>
            <person name="Pitluck S."/>
            <person name="Schmutz J."/>
            <person name="Larimer F."/>
            <person name="Land M."/>
            <person name="Hauser L."/>
            <person name="Kyrpides N."/>
            <person name="Ovchinnikova G."/>
            <person name="Li T."/>
            <person name="Liu Z."/>
            <person name="Zhao F."/>
            <person name="Overmann J."/>
            <person name="Bryant D.A."/>
            <person name="Richardson P."/>
        </authorList>
    </citation>
    <scope>NUCLEOTIDE SEQUENCE [LARGE SCALE GENOMIC DNA]</scope>
    <source>
        <strain evidence="1">BS1</strain>
    </source>
</reference>
<dbReference type="EMBL" id="CP001101">
    <property type="protein sequence ID" value="ACE05070.1"/>
    <property type="molecule type" value="Genomic_DNA"/>
</dbReference>
<protein>
    <submittedName>
        <fullName evidence="1">CRISPR-associated protein Cas2</fullName>
    </submittedName>
</protein>
<accession>B3ENI1</accession>
<dbReference type="InterPro" id="IPR010152">
    <property type="entry name" value="CRISPR-assoc_prot_Cas2_sub"/>
</dbReference>
<dbReference type="STRING" id="331678.Cphamn1_2165"/>
<dbReference type="KEGG" id="cpb:Cphamn1_2165"/>
<dbReference type="Gene3D" id="3.30.70.240">
    <property type="match status" value="1"/>
</dbReference>
<dbReference type="eggNOG" id="ENOG5032VP2">
    <property type="taxonomic scope" value="Bacteria"/>
</dbReference>
<proteinExistence type="predicted"/>
<dbReference type="Pfam" id="PF09707">
    <property type="entry name" value="Cas_Cas2CT1978"/>
    <property type="match status" value="1"/>
</dbReference>
<name>B3ENI1_CHLPB</name>
<sequence length="105" mass="11608">MVIVVANDIPPAVRGRMKLWFVEPRANVFVSGIKDSVAKKVIDYLHKHCPSESGLMVFKSCNEAPGYEIFGHGDTRKQLIELSGMQLVIEKHSEPNRASKTLTGG</sequence>
<organism evidence="1">
    <name type="scientific">Chlorobium phaeobacteroides (strain BS1)</name>
    <dbReference type="NCBI Taxonomy" id="331678"/>
    <lineage>
        <taxon>Bacteria</taxon>
        <taxon>Pseudomonadati</taxon>
        <taxon>Chlorobiota</taxon>
        <taxon>Chlorobiia</taxon>
        <taxon>Chlorobiales</taxon>
        <taxon>Chlorobiaceae</taxon>
        <taxon>Chlorobium/Pelodictyon group</taxon>
        <taxon>Chlorobium</taxon>
    </lineage>
</organism>
<dbReference type="OrthoDB" id="9776650at2"/>
<dbReference type="NCBIfam" id="TIGR01873">
    <property type="entry name" value="cas_CT1978"/>
    <property type="match status" value="1"/>
</dbReference>